<organism evidence="3 5">
    <name type="scientific">Ficus carica</name>
    <name type="common">Common fig</name>
    <dbReference type="NCBI Taxonomy" id="3494"/>
    <lineage>
        <taxon>Eukaryota</taxon>
        <taxon>Viridiplantae</taxon>
        <taxon>Streptophyta</taxon>
        <taxon>Embryophyta</taxon>
        <taxon>Tracheophyta</taxon>
        <taxon>Spermatophyta</taxon>
        <taxon>Magnoliopsida</taxon>
        <taxon>eudicotyledons</taxon>
        <taxon>Gunneridae</taxon>
        <taxon>Pentapetalae</taxon>
        <taxon>rosids</taxon>
        <taxon>fabids</taxon>
        <taxon>Rosales</taxon>
        <taxon>Moraceae</taxon>
        <taxon>Ficeae</taxon>
        <taxon>Ficus</taxon>
    </lineage>
</organism>
<accession>A0AA88APN1</accession>
<evidence type="ECO:0000313" key="3">
    <source>
        <dbReference type="EMBL" id="GMN55132.1"/>
    </source>
</evidence>
<dbReference type="AlphaFoldDB" id="A0AA88APN1"/>
<gene>
    <name evidence="3" type="ORF">TIFTF001_024247</name>
    <name evidence="4" type="ORF">TIFTF001_039355</name>
</gene>
<feature type="compositionally biased region" description="Basic and acidic residues" evidence="1">
    <location>
        <begin position="58"/>
        <end position="73"/>
    </location>
</feature>
<dbReference type="Proteomes" id="UP001187192">
    <property type="component" value="Unassembled WGS sequence"/>
</dbReference>
<evidence type="ECO:0000256" key="1">
    <source>
        <dbReference type="SAM" id="MobiDB-lite"/>
    </source>
</evidence>
<protein>
    <submittedName>
        <fullName evidence="3">Uncharacterized protein</fullName>
    </submittedName>
</protein>
<keyword evidence="5" id="KW-1185">Reference proteome</keyword>
<feature type="region of interest" description="Disordered" evidence="1">
    <location>
        <begin position="58"/>
        <end position="79"/>
    </location>
</feature>
<feature type="signal peptide" evidence="2">
    <location>
        <begin position="1"/>
        <end position="23"/>
    </location>
</feature>
<dbReference type="EMBL" id="BTGU01000055">
    <property type="protein sequence ID" value="GMN55132.1"/>
    <property type="molecule type" value="Genomic_DNA"/>
</dbReference>
<feature type="chain" id="PRO_5041891655" evidence="2">
    <location>
        <begin position="24"/>
        <end position="105"/>
    </location>
</feature>
<keyword evidence="2" id="KW-0732">Signal</keyword>
<proteinExistence type="predicted"/>
<reference evidence="3" key="1">
    <citation type="submission" date="2023-07" db="EMBL/GenBank/DDBJ databases">
        <title>draft genome sequence of fig (Ficus carica).</title>
        <authorList>
            <person name="Takahashi T."/>
            <person name="Nishimura K."/>
        </authorList>
    </citation>
    <scope>NUCLEOTIDE SEQUENCE</scope>
</reference>
<evidence type="ECO:0000256" key="2">
    <source>
        <dbReference type="SAM" id="SignalP"/>
    </source>
</evidence>
<dbReference type="EMBL" id="BTGU01001101">
    <property type="protein sequence ID" value="GMN70313.1"/>
    <property type="molecule type" value="Genomic_DNA"/>
</dbReference>
<comment type="caution">
    <text evidence="3">The sequence shown here is derived from an EMBL/GenBank/DDBJ whole genome shotgun (WGS) entry which is preliminary data.</text>
</comment>
<name>A0AA88APN1_FICCA</name>
<sequence>MKTLVVLFLVVVIFSASLKAAEAKRFRSDDQILVDHELIRKRYSNVFGRKVLNSENGKEEKKSVVDTKTDETSQSHCDNPNFYDSRFPLNKENLSLDRGWNGIAV</sequence>
<evidence type="ECO:0000313" key="4">
    <source>
        <dbReference type="EMBL" id="GMN70313.1"/>
    </source>
</evidence>
<evidence type="ECO:0000313" key="5">
    <source>
        <dbReference type="Proteomes" id="UP001187192"/>
    </source>
</evidence>